<proteinExistence type="predicted"/>
<evidence type="ECO:0000313" key="2">
    <source>
        <dbReference type="Proteomes" id="UP001198862"/>
    </source>
</evidence>
<dbReference type="InterPro" id="IPR050708">
    <property type="entry name" value="T6SS_VgrG/RHS"/>
</dbReference>
<dbReference type="PANTHER" id="PTHR32305:SF15">
    <property type="entry name" value="PROTEIN RHSA-RELATED"/>
    <property type="match status" value="1"/>
</dbReference>
<dbReference type="Proteomes" id="UP001198862">
    <property type="component" value="Unassembled WGS sequence"/>
</dbReference>
<reference evidence="1 2" key="1">
    <citation type="submission" date="2021-11" db="EMBL/GenBank/DDBJ databases">
        <authorList>
            <person name="Lee D.-H."/>
            <person name="Kim S.-B."/>
        </authorList>
    </citation>
    <scope>NUCLEOTIDE SEQUENCE [LARGE SCALE GENOMIC DNA]</scope>
    <source>
        <strain evidence="1 2">KCTC 52223</strain>
    </source>
</reference>
<gene>
    <name evidence="1" type="ORF">LJ725_11945</name>
</gene>
<accession>A0ABS8KUD0</accession>
<dbReference type="PRINTS" id="PR00394">
    <property type="entry name" value="RHSPROTEIN"/>
</dbReference>
<dbReference type="RefSeq" id="WP_230550873.1">
    <property type="nucleotide sequence ID" value="NZ_JAJISD010000004.1"/>
</dbReference>
<dbReference type="PANTHER" id="PTHR32305">
    <property type="match status" value="1"/>
</dbReference>
<dbReference type="Gene3D" id="2.180.10.10">
    <property type="entry name" value="RHS repeat-associated core"/>
    <property type="match status" value="1"/>
</dbReference>
<dbReference type="InterPro" id="IPR022385">
    <property type="entry name" value="Rhs_assc_core"/>
</dbReference>
<name>A0ABS8KUD0_9HYPH</name>
<evidence type="ECO:0000313" key="1">
    <source>
        <dbReference type="EMBL" id="MCC8429681.1"/>
    </source>
</evidence>
<keyword evidence="2" id="KW-1185">Reference proteome</keyword>
<organism evidence="1 2">
    <name type="scientific">Reyranella aquatilis</name>
    <dbReference type="NCBI Taxonomy" id="2035356"/>
    <lineage>
        <taxon>Bacteria</taxon>
        <taxon>Pseudomonadati</taxon>
        <taxon>Pseudomonadota</taxon>
        <taxon>Alphaproteobacteria</taxon>
        <taxon>Hyphomicrobiales</taxon>
        <taxon>Reyranellaceae</taxon>
        <taxon>Reyranella</taxon>
    </lineage>
</organism>
<dbReference type="NCBIfam" id="TIGR03696">
    <property type="entry name" value="Rhs_assc_core"/>
    <property type="match status" value="1"/>
</dbReference>
<dbReference type="EMBL" id="JAJISD010000004">
    <property type="protein sequence ID" value="MCC8429681.1"/>
    <property type="molecule type" value="Genomic_DNA"/>
</dbReference>
<protein>
    <submittedName>
        <fullName evidence="1">RHS repeat-associated core domain-containing protein</fullName>
    </submittedName>
</protein>
<comment type="caution">
    <text evidence="1">The sequence shown here is derived from an EMBL/GenBank/DDBJ whole genome shotgun (WGS) entry which is preliminary data.</text>
</comment>
<sequence length="323" mass="32993">MTDAQNREVLEYDGSTGALLRWYAYGLGPNAVLGQMNIPVGTRTTPVPDLLGSIVASMDAGTGALTKFAYRPYGASATPATPFGFTGQRFDAESGLYYYRARMYSAAWGRFLQADPIGYEGGLNLYAYVGNDPLNAVDPSGNCPWCIAAGIGAIVSAGIDLGVQLYSNGGSLGQVNWTSVSVSALAGAAFSGLGPSGFLLGRGGTRAALSGGYDQAPGLLNQGATRFGWSYNSQIGSEVLSLRVGSTHFDLPGIAIAAGQNAIRDGLVSGTVVGTLFAPGSASGSEPSPFSAPALTTAEELSFGVPWSVPTGAGPFIGETATK</sequence>